<dbReference type="Proteomes" id="UP000631114">
    <property type="component" value="Unassembled WGS sequence"/>
</dbReference>
<accession>A0A835H042</accession>
<evidence type="ECO:0000313" key="2">
    <source>
        <dbReference type="Proteomes" id="UP000631114"/>
    </source>
</evidence>
<evidence type="ECO:0000313" key="1">
    <source>
        <dbReference type="EMBL" id="KAF9589113.1"/>
    </source>
</evidence>
<organism evidence="1 2">
    <name type="scientific">Coptis chinensis</name>
    <dbReference type="NCBI Taxonomy" id="261450"/>
    <lineage>
        <taxon>Eukaryota</taxon>
        <taxon>Viridiplantae</taxon>
        <taxon>Streptophyta</taxon>
        <taxon>Embryophyta</taxon>
        <taxon>Tracheophyta</taxon>
        <taxon>Spermatophyta</taxon>
        <taxon>Magnoliopsida</taxon>
        <taxon>Ranunculales</taxon>
        <taxon>Ranunculaceae</taxon>
        <taxon>Coptidoideae</taxon>
        <taxon>Coptis</taxon>
    </lineage>
</organism>
<gene>
    <name evidence="1" type="ORF">IFM89_019163</name>
</gene>
<dbReference type="EMBL" id="JADFTS010000009">
    <property type="protein sequence ID" value="KAF9589113.1"/>
    <property type="molecule type" value="Genomic_DNA"/>
</dbReference>
<comment type="caution">
    <text evidence="1">The sequence shown here is derived from an EMBL/GenBank/DDBJ whole genome shotgun (WGS) entry which is preliminary data.</text>
</comment>
<sequence length="113" mass="12221">METSSFPSTILFGTHNNYTSIHNSRNNRIKLSSQPCKIRAISEVAATTTADPAQVELTWEIVVGALAGVTPFVVAGIEFSQRIVSFFLAPLKLLKTLVKLEQIGKATVESAVC</sequence>
<dbReference type="PANTHER" id="PTHR36809:SF1">
    <property type="entry name" value="TRANSMEMBRANE PROTEIN"/>
    <property type="match status" value="1"/>
</dbReference>
<keyword evidence="2" id="KW-1185">Reference proteome</keyword>
<name>A0A835H042_9MAGN</name>
<reference evidence="1 2" key="1">
    <citation type="submission" date="2020-10" db="EMBL/GenBank/DDBJ databases">
        <title>The Coptis chinensis genome and diversification of protoberbering-type alkaloids.</title>
        <authorList>
            <person name="Wang B."/>
            <person name="Shu S."/>
            <person name="Song C."/>
            <person name="Liu Y."/>
        </authorList>
    </citation>
    <scope>NUCLEOTIDE SEQUENCE [LARGE SCALE GENOMIC DNA]</scope>
    <source>
        <strain evidence="1">HL-2020</strain>
        <tissue evidence="1">Leaf</tissue>
    </source>
</reference>
<dbReference type="OrthoDB" id="2018625at2759"/>
<proteinExistence type="predicted"/>
<protein>
    <submittedName>
        <fullName evidence="1">Uncharacterized protein</fullName>
    </submittedName>
</protein>
<dbReference type="PANTHER" id="PTHR36809">
    <property type="entry name" value="TRANSMEMBRANE PROTEIN"/>
    <property type="match status" value="1"/>
</dbReference>
<dbReference type="AlphaFoldDB" id="A0A835H042"/>